<dbReference type="PANTHER" id="PTHR46338:SF19">
    <property type="entry name" value="TRANSCRIPTION INITIATION FACTOR TFIID SUBUNIT 8"/>
    <property type="match status" value="1"/>
</dbReference>
<dbReference type="Gene3D" id="1.10.20.10">
    <property type="entry name" value="Histone, subunit A"/>
    <property type="match status" value="1"/>
</dbReference>
<dbReference type="PANTHER" id="PTHR46338">
    <property type="entry name" value="TRANSCRIPTION INITIATION FACTOR TFIID SUBUNIT 8"/>
    <property type="match status" value="1"/>
</dbReference>
<accession>A0AAV6IG68</accession>
<dbReference type="GO" id="GO:0046982">
    <property type="term" value="F:protein heterodimerization activity"/>
    <property type="evidence" value="ECO:0007669"/>
    <property type="project" value="InterPro"/>
</dbReference>
<keyword evidence="4" id="KW-0805">Transcription regulation</keyword>
<evidence type="ECO:0000256" key="6">
    <source>
        <dbReference type="ARBA" id="ARBA00023242"/>
    </source>
</evidence>
<evidence type="ECO:0000256" key="2">
    <source>
        <dbReference type="ARBA" id="ARBA00008767"/>
    </source>
</evidence>
<dbReference type="Proteomes" id="UP000823749">
    <property type="component" value="Chromosome 10"/>
</dbReference>
<comment type="caution">
    <text evidence="9">The sequence shown here is derived from an EMBL/GenBank/DDBJ whole genome shotgun (WGS) entry which is preliminary data.</text>
</comment>
<dbReference type="InterPro" id="IPR009072">
    <property type="entry name" value="Histone-fold"/>
</dbReference>
<evidence type="ECO:0000256" key="5">
    <source>
        <dbReference type="ARBA" id="ARBA00023163"/>
    </source>
</evidence>
<dbReference type="Pfam" id="PF07524">
    <property type="entry name" value="Bromo_TP"/>
    <property type="match status" value="1"/>
</dbReference>
<keyword evidence="5" id="KW-0804">Transcription</keyword>
<dbReference type="Pfam" id="PF10406">
    <property type="entry name" value="TAF8_C"/>
    <property type="match status" value="1"/>
</dbReference>
<keyword evidence="6" id="KW-0539">Nucleus</keyword>
<dbReference type="InterPro" id="IPR037818">
    <property type="entry name" value="TAF8"/>
</dbReference>
<dbReference type="InterPro" id="IPR006565">
    <property type="entry name" value="BTP"/>
</dbReference>
<evidence type="ECO:0000256" key="7">
    <source>
        <dbReference type="SAM" id="MobiDB-lite"/>
    </source>
</evidence>
<keyword evidence="10" id="KW-1185">Reference proteome</keyword>
<comment type="similarity">
    <text evidence="2">Belongs to the TAF8 family.</text>
</comment>
<dbReference type="EMBL" id="JACTNZ010000010">
    <property type="protein sequence ID" value="KAG5527666.1"/>
    <property type="molecule type" value="Genomic_DNA"/>
</dbReference>
<evidence type="ECO:0000256" key="3">
    <source>
        <dbReference type="ARBA" id="ARBA00017307"/>
    </source>
</evidence>
<protein>
    <recommendedName>
        <fullName evidence="3">Transcription initiation factor TFIID subunit 8</fullName>
    </recommendedName>
</protein>
<feature type="compositionally biased region" description="Basic and acidic residues" evidence="7">
    <location>
        <begin position="8"/>
        <end position="22"/>
    </location>
</feature>
<dbReference type="AlphaFoldDB" id="A0AAV6IG68"/>
<proteinExistence type="inferred from homology"/>
<evidence type="ECO:0000256" key="1">
    <source>
        <dbReference type="ARBA" id="ARBA00004123"/>
    </source>
</evidence>
<dbReference type="SMART" id="SM00576">
    <property type="entry name" value="BTP"/>
    <property type="match status" value="1"/>
</dbReference>
<evidence type="ECO:0000313" key="10">
    <source>
        <dbReference type="Proteomes" id="UP000823749"/>
    </source>
</evidence>
<dbReference type="InterPro" id="IPR019473">
    <property type="entry name" value="TFIID_su8_C"/>
</dbReference>
<comment type="subcellular location">
    <subcellularLocation>
        <location evidence="1">Nucleus</location>
    </subcellularLocation>
</comment>
<feature type="domain" description="Bromodomain associated" evidence="8">
    <location>
        <begin position="23"/>
        <end position="99"/>
    </location>
</feature>
<evidence type="ECO:0000256" key="4">
    <source>
        <dbReference type="ARBA" id="ARBA00023015"/>
    </source>
</evidence>
<name>A0AAV6IG68_9ERIC</name>
<feature type="region of interest" description="Disordered" evidence="7">
    <location>
        <begin position="1"/>
        <end position="22"/>
    </location>
</feature>
<dbReference type="GO" id="GO:0005669">
    <property type="term" value="C:transcription factor TFIID complex"/>
    <property type="evidence" value="ECO:0007669"/>
    <property type="project" value="InterPro"/>
</dbReference>
<reference evidence="9" key="1">
    <citation type="submission" date="2020-08" db="EMBL/GenBank/DDBJ databases">
        <title>Plant Genome Project.</title>
        <authorList>
            <person name="Zhang R.-G."/>
        </authorList>
    </citation>
    <scope>NUCLEOTIDE SEQUENCE</scope>
    <source>
        <strain evidence="9">WSP0</strain>
        <tissue evidence="9">Leaf</tissue>
    </source>
</reference>
<organism evidence="9 10">
    <name type="scientific">Rhododendron griersonianum</name>
    <dbReference type="NCBI Taxonomy" id="479676"/>
    <lineage>
        <taxon>Eukaryota</taxon>
        <taxon>Viridiplantae</taxon>
        <taxon>Streptophyta</taxon>
        <taxon>Embryophyta</taxon>
        <taxon>Tracheophyta</taxon>
        <taxon>Spermatophyta</taxon>
        <taxon>Magnoliopsida</taxon>
        <taxon>eudicotyledons</taxon>
        <taxon>Gunneridae</taxon>
        <taxon>Pentapetalae</taxon>
        <taxon>asterids</taxon>
        <taxon>Ericales</taxon>
        <taxon>Ericaceae</taxon>
        <taxon>Ericoideae</taxon>
        <taxon>Rhodoreae</taxon>
        <taxon>Rhododendron</taxon>
    </lineage>
</organism>
<evidence type="ECO:0000313" key="9">
    <source>
        <dbReference type="EMBL" id="KAG5527666.1"/>
    </source>
</evidence>
<sequence length="370" mass="40798">MSDGGGESGRDNNERSKTKNQSDDFARAISKIAVAQVCESVGFQIFQQSALNTLSDVAVRYIRDIGKTANNYSNLAGRAESNVFDIIQGLEDLGSWQGFSGASDIDRCLAGSGVVQEIIQYVGESEEIPFAYSIPEFPVIKDRNPNPSFGQVGETLPDDHIPPWLPVFPDPQAFLNSPSRNDRELDTQMVEIKHGKEQRKVEQSLLNLQQHLACNGSDIPIAFDPSDAAKAKQAAESNQFLAAPLRFGEKEVSSMELPPQVLNETAARSDELVQNHVSMLETCTPANEAMESTLCDSEGGWVEVQTEEGREEVPLNTRATVQFKFGTRKKSLGPSINSWFGDDNERSDKKRRAELILKESTEDTQELAQL</sequence>
<dbReference type="CDD" id="cd08049">
    <property type="entry name" value="TAF8"/>
    <property type="match status" value="1"/>
</dbReference>
<evidence type="ECO:0000259" key="8">
    <source>
        <dbReference type="SMART" id="SM00576"/>
    </source>
</evidence>
<gene>
    <name evidence="9" type="ORF">RHGRI_028557</name>
</gene>